<dbReference type="AlphaFoldDB" id="A0A058Z465"/>
<evidence type="ECO:0000313" key="1">
    <source>
        <dbReference type="EMBL" id="KCV69069.1"/>
    </source>
</evidence>
<dbReference type="RefSeq" id="XP_009496640.1">
    <property type="nucleotide sequence ID" value="XM_009498365.1"/>
</dbReference>
<organism evidence="1">
    <name type="scientific">Fonticula alba</name>
    <name type="common">Slime mold</name>
    <dbReference type="NCBI Taxonomy" id="691883"/>
    <lineage>
        <taxon>Eukaryota</taxon>
        <taxon>Rotosphaerida</taxon>
        <taxon>Fonticulaceae</taxon>
        <taxon>Fonticula</taxon>
    </lineage>
</organism>
<dbReference type="GeneID" id="20529211"/>
<dbReference type="Proteomes" id="UP000030693">
    <property type="component" value="Unassembled WGS sequence"/>
</dbReference>
<evidence type="ECO:0000313" key="2">
    <source>
        <dbReference type="Proteomes" id="UP000030693"/>
    </source>
</evidence>
<gene>
    <name evidence="1" type="ORF">H696_04486</name>
</gene>
<protein>
    <submittedName>
        <fullName evidence="1">Uncharacterized protein</fullName>
    </submittedName>
</protein>
<name>A0A058Z465_FONAL</name>
<proteinExistence type="predicted"/>
<sequence>MCSGEKAAKCCSGCWSIGHRPPPPATSACVHPPAPPPPRSRHIPGPLCPGATMPSPPDFSLPAFSLSGSVDPTTLGPDVPLSEFAAAWDQDELAFAHSFRSLGFDARIDFRCFLDIRYMPPGGDASPDAPFFGPNDEDIPEDHVVVEVRIPLPDVFWLPRYAACNLRRMESHRINEAGELVVRASEAPLREANLEDCLGQIDRLILGAVALPEDYVPTGFR</sequence>
<keyword evidence="2" id="KW-1185">Reference proteome</keyword>
<reference evidence="1" key="1">
    <citation type="submission" date="2013-04" db="EMBL/GenBank/DDBJ databases">
        <title>The Genome Sequence of Fonticula alba ATCC 38817.</title>
        <authorList>
            <consortium name="The Broad Institute Genomics Platform"/>
            <person name="Russ C."/>
            <person name="Cuomo C."/>
            <person name="Burger G."/>
            <person name="Gray M.W."/>
            <person name="Holland P.W.H."/>
            <person name="King N."/>
            <person name="Lang F.B.F."/>
            <person name="Roger A.J."/>
            <person name="Ruiz-Trillo I."/>
            <person name="Brown M."/>
            <person name="Walker B."/>
            <person name="Young S."/>
            <person name="Zeng Q."/>
            <person name="Gargeya S."/>
            <person name="Fitzgerald M."/>
            <person name="Haas B."/>
            <person name="Abouelleil A."/>
            <person name="Allen A.W."/>
            <person name="Alvarado L."/>
            <person name="Arachchi H.M."/>
            <person name="Berlin A.M."/>
            <person name="Chapman S.B."/>
            <person name="Gainer-Dewar J."/>
            <person name="Goldberg J."/>
            <person name="Griggs A."/>
            <person name="Gujja S."/>
            <person name="Hansen M."/>
            <person name="Howarth C."/>
            <person name="Imamovic A."/>
            <person name="Ireland A."/>
            <person name="Larimer J."/>
            <person name="McCowan C."/>
            <person name="Murphy C."/>
            <person name="Pearson M."/>
            <person name="Poon T.W."/>
            <person name="Priest M."/>
            <person name="Roberts A."/>
            <person name="Saif S."/>
            <person name="Shea T."/>
            <person name="Sisk P."/>
            <person name="Sykes S."/>
            <person name="Wortman J."/>
            <person name="Nusbaum C."/>
            <person name="Birren B."/>
        </authorList>
    </citation>
    <scope>NUCLEOTIDE SEQUENCE [LARGE SCALE GENOMIC DNA]</scope>
    <source>
        <strain evidence="1">ATCC 38817</strain>
    </source>
</reference>
<dbReference type="EMBL" id="KB932207">
    <property type="protein sequence ID" value="KCV69069.1"/>
    <property type="molecule type" value="Genomic_DNA"/>
</dbReference>
<accession>A0A058Z465</accession>
<dbReference type="SUPFAM" id="SSF110916">
    <property type="entry name" value="Peptidyl-tRNA hydrolase domain-like"/>
    <property type="match status" value="1"/>
</dbReference>
<dbReference type="Gene3D" id="3.30.160.20">
    <property type="match status" value="1"/>
</dbReference>